<dbReference type="Pfam" id="PF01541">
    <property type="entry name" value="GIY-YIG"/>
    <property type="match status" value="1"/>
</dbReference>
<accession>A0A1J5SVM4</accession>
<sequence>MADPSSLYVGYSNDLKARFAAHNAGGSPHTAKLRPWSLEFYAAFQSEDRAKSFETYLKSHAGLLFARKHLHARSNDDGRTLSLK</sequence>
<name>A0A1J5SVM4_9ZZZZ</name>
<proteinExistence type="predicted"/>
<evidence type="ECO:0000313" key="2">
    <source>
        <dbReference type="EMBL" id="OIR08120.1"/>
    </source>
</evidence>
<comment type="caution">
    <text evidence="2">The sequence shown here is derived from an EMBL/GenBank/DDBJ whole genome shotgun (WGS) entry which is preliminary data.</text>
</comment>
<dbReference type="SUPFAM" id="SSF82771">
    <property type="entry name" value="GIY-YIG endonuclease"/>
    <property type="match status" value="1"/>
</dbReference>
<protein>
    <submittedName>
        <fullName evidence="2">GIY-YIG nuclease superfamily protein</fullName>
    </submittedName>
</protein>
<dbReference type="InterPro" id="IPR000305">
    <property type="entry name" value="GIY-YIG_endonuc"/>
</dbReference>
<organism evidence="2">
    <name type="scientific">mine drainage metagenome</name>
    <dbReference type="NCBI Taxonomy" id="410659"/>
    <lineage>
        <taxon>unclassified sequences</taxon>
        <taxon>metagenomes</taxon>
        <taxon>ecological metagenomes</taxon>
    </lineage>
</organism>
<evidence type="ECO:0000259" key="1">
    <source>
        <dbReference type="PROSITE" id="PS50164"/>
    </source>
</evidence>
<gene>
    <name evidence="2" type="ORF">GALL_96190</name>
</gene>
<dbReference type="AlphaFoldDB" id="A0A1J5SVM4"/>
<dbReference type="EMBL" id="MLJW01000033">
    <property type="protein sequence ID" value="OIR08120.1"/>
    <property type="molecule type" value="Genomic_DNA"/>
</dbReference>
<dbReference type="PROSITE" id="PS50164">
    <property type="entry name" value="GIY_YIG"/>
    <property type="match status" value="1"/>
</dbReference>
<dbReference type="InterPro" id="IPR035901">
    <property type="entry name" value="GIY-YIG_endonuc_sf"/>
</dbReference>
<reference evidence="2" key="1">
    <citation type="submission" date="2016-10" db="EMBL/GenBank/DDBJ databases">
        <title>Sequence of Gallionella enrichment culture.</title>
        <authorList>
            <person name="Poehlein A."/>
            <person name="Muehling M."/>
            <person name="Daniel R."/>
        </authorList>
    </citation>
    <scope>NUCLEOTIDE SEQUENCE</scope>
</reference>
<dbReference type="Gene3D" id="3.40.1440.10">
    <property type="entry name" value="GIY-YIG endonuclease"/>
    <property type="match status" value="1"/>
</dbReference>
<feature type="domain" description="GIY-YIG" evidence="1">
    <location>
        <begin position="1"/>
        <end position="70"/>
    </location>
</feature>